<dbReference type="InterPro" id="IPR008778">
    <property type="entry name" value="Pirin_C_dom"/>
</dbReference>
<dbReference type="InterPro" id="IPR014710">
    <property type="entry name" value="RmlC-like_jellyroll"/>
</dbReference>
<comment type="similarity">
    <text evidence="1 2">Belongs to the pirin family.</text>
</comment>
<dbReference type="STRING" id="1120920.SAMN03080599_00868"/>
<accession>A0A1G5RVB9</accession>
<feature type="domain" description="Pirin N-terminal" evidence="4">
    <location>
        <begin position="69"/>
        <end position="142"/>
    </location>
</feature>
<dbReference type="Gene3D" id="2.60.120.10">
    <property type="entry name" value="Jelly Rolls"/>
    <property type="match status" value="2"/>
</dbReference>
<sequence>MTKAVHDKNIFPLGFNWPVQDPFLFCVHHKDAYPVGDGAQGPSAKALGNRALGSDFQHPSGWSMYHGRKVPGFPEHPHRGFETVTVVLEGLVDHSDSSGATGRYGGGDVQWMTAGSGMQHAEMFPLVYQDKPNPLELFQIWLNLPAKDKFVEPNYKMLWSEKIPIVKLLDSEGRESKVRLISGKLEGAVGLKPTPNSWAADEGNKVSIWLAEMAPGAVLTLPAVSGSLNRMLYFYEGDGLMLEGVALPSYHGIALEGGEVIRIENGNTAAKFLLLEAEPINEPVVQYGPFVMNTREEIVAASRDYQATAFGGWPWDRPDPVNPQGQGRFARYADGSVETP</sequence>
<evidence type="ECO:0000259" key="5">
    <source>
        <dbReference type="Pfam" id="PF05726"/>
    </source>
</evidence>
<evidence type="ECO:0000313" key="7">
    <source>
        <dbReference type="Proteomes" id="UP000199208"/>
    </source>
</evidence>
<evidence type="ECO:0000259" key="4">
    <source>
        <dbReference type="Pfam" id="PF02678"/>
    </source>
</evidence>
<evidence type="ECO:0000313" key="6">
    <source>
        <dbReference type="EMBL" id="SCZ77670.1"/>
    </source>
</evidence>
<dbReference type="CDD" id="cd02247">
    <property type="entry name" value="cupin_pirin_C"/>
    <property type="match status" value="1"/>
</dbReference>
<dbReference type="AlphaFoldDB" id="A0A1G5RVB9"/>
<dbReference type="Proteomes" id="UP000199208">
    <property type="component" value="Unassembled WGS sequence"/>
</dbReference>
<keyword evidence="7" id="KW-1185">Reference proteome</keyword>
<feature type="region of interest" description="Disordered" evidence="3">
    <location>
        <begin position="316"/>
        <end position="340"/>
    </location>
</feature>
<dbReference type="CDD" id="cd02909">
    <property type="entry name" value="cupin_pirin_N"/>
    <property type="match status" value="1"/>
</dbReference>
<dbReference type="PANTHER" id="PTHR13903:SF8">
    <property type="entry name" value="PIRIN"/>
    <property type="match status" value="1"/>
</dbReference>
<name>A0A1G5RVB9_9FIRM</name>
<evidence type="ECO:0000256" key="3">
    <source>
        <dbReference type="SAM" id="MobiDB-lite"/>
    </source>
</evidence>
<reference evidence="6 7" key="1">
    <citation type="submission" date="2016-10" db="EMBL/GenBank/DDBJ databases">
        <authorList>
            <person name="de Groot N.N."/>
        </authorList>
    </citation>
    <scope>NUCLEOTIDE SEQUENCE [LARGE SCALE GENOMIC DNA]</scope>
    <source>
        <strain evidence="6 7">DSM 2784</strain>
    </source>
</reference>
<dbReference type="PANTHER" id="PTHR13903">
    <property type="entry name" value="PIRIN-RELATED"/>
    <property type="match status" value="1"/>
</dbReference>
<dbReference type="RefSeq" id="WP_092589669.1">
    <property type="nucleotide sequence ID" value="NZ_FMWL01000003.1"/>
</dbReference>
<evidence type="ECO:0000256" key="1">
    <source>
        <dbReference type="ARBA" id="ARBA00008416"/>
    </source>
</evidence>
<dbReference type="Pfam" id="PF02678">
    <property type="entry name" value="Pirin"/>
    <property type="match status" value="1"/>
</dbReference>
<dbReference type="OrthoDB" id="321327at2"/>
<dbReference type="EMBL" id="FMWL01000003">
    <property type="protein sequence ID" value="SCZ77670.1"/>
    <property type="molecule type" value="Genomic_DNA"/>
</dbReference>
<dbReference type="SUPFAM" id="SSF51182">
    <property type="entry name" value="RmlC-like cupins"/>
    <property type="match status" value="1"/>
</dbReference>
<proteinExistence type="inferred from homology"/>
<evidence type="ECO:0008006" key="8">
    <source>
        <dbReference type="Google" id="ProtNLM"/>
    </source>
</evidence>
<dbReference type="Pfam" id="PF05726">
    <property type="entry name" value="Pirin_C"/>
    <property type="match status" value="1"/>
</dbReference>
<dbReference type="InterPro" id="IPR011051">
    <property type="entry name" value="RmlC_Cupin_sf"/>
</dbReference>
<evidence type="ECO:0000256" key="2">
    <source>
        <dbReference type="RuleBase" id="RU003457"/>
    </source>
</evidence>
<dbReference type="InterPro" id="IPR003829">
    <property type="entry name" value="Pirin_N_dom"/>
</dbReference>
<protein>
    <recommendedName>
        <fullName evidence="8">Pirin</fullName>
    </recommendedName>
</protein>
<gene>
    <name evidence="6" type="ORF">SAMN03080599_00868</name>
</gene>
<organism evidence="6 7">
    <name type="scientific">Acidaminobacter hydrogenoformans DSM 2784</name>
    <dbReference type="NCBI Taxonomy" id="1120920"/>
    <lineage>
        <taxon>Bacteria</taxon>
        <taxon>Bacillati</taxon>
        <taxon>Bacillota</taxon>
        <taxon>Clostridia</taxon>
        <taxon>Peptostreptococcales</taxon>
        <taxon>Acidaminobacteraceae</taxon>
        <taxon>Acidaminobacter</taxon>
    </lineage>
</organism>
<feature type="domain" description="Pirin C-terminal" evidence="5">
    <location>
        <begin position="212"/>
        <end position="311"/>
    </location>
</feature>
<dbReference type="InterPro" id="IPR012093">
    <property type="entry name" value="Pirin"/>
</dbReference>